<sequence>MFCSHLRSMSLLLLSVLLLLLHPVVGQTSSSGAFIPTVPATAAPTAAAGSTSELVSNATMCPARYHDCSVIARADACCALDQVCVFDDSGTTACCPFRTVCVGKLDVSGVARNTPPSTLGGLMSPSLAVGVAVLAAGVWFRGQLAMA</sequence>
<gene>
    <name evidence="3" type="ORF">Q9L58_007345</name>
</gene>
<evidence type="ECO:0000313" key="4">
    <source>
        <dbReference type="Proteomes" id="UP001447188"/>
    </source>
</evidence>
<evidence type="ECO:0000256" key="1">
    <source>
        <dbReference type="SAM" id="Phobius"/>
    </source>
</evidence>
<name>A0ABR3GCN7_9PEZI</name>
<dbReference type="Proteomes" id="UP001447188">
    <property type="component" value="Unassembled WGS sequence"/>
</dbReference>
<accession>A0ABR3GCN7</accession>
<keyword evidence="1" id="KW-0812">Transmembrane</keyword>
<comment type="caution">
    <text evidence="3">The sequence shown here is derived from an EMBL/GenBank/DDBJ whole genome shotgun (WGS) entry which is preliminary data.</text>
</comment>
<keyword evidence="2" id="KW-0732">Signal</keyword>
<feature type="transmembrane region" description="Helical" evidence="1">
    <location>
        <begin position="122"/>
        <end position="140"/>
    </location>
</feature>
<keyword evidence="1" id="KW-0472">Membrane</keyword>
<evidence type="ECO:0000256" key="2">
    <source>
        <dbReference type="SAM" id="SignalP"/>
    </source>
</evidence>
<organism evidence="3 4">
    <name type="scientific">Discina gigas</name>
    <dbReference type="NCBI Taxonomy" id="1032678"/>
    <lineage>
        <taxon>Eukaryota</taxon>
        <taxon>Fungi</taxon>
        <taxon>Dikarya</taxon>
        <taxon>Ascomycota</taxon>
        <taxon>Pezizomycotina</taxon>
        <taxon>Pezizomycetes</taxon>
        <taxon>Pezizales</taxon>
        <taxon>Discinaceae</taxon>
        <taxon>Discina</taxon>
    </lineage>
</organism>
<feature type="chain" id="PRO_5046068887" evidence="2">
    <location>
        <begin position="27"/>
        <end position="147"/>
    </location>
</feature>
<evidence type="ECO:0000313" key="3">
    <source>
        <dbReference type="EMBL" id="KAL0633741.1"/>
    </source>
</evidence>
<feature type="signal peptide" evidence="2">
    <location>
        <begin position="1"/>
        <end position="26"/>
    </location>
</feature>
<protein>
    <submittedName>
        <fullName evidence="3">Uncharacterized protein</fullName>
    </submittedName>
</protein>
<proteinExistence type="predicted"/>
<keyword evidence="4" id="KW-1185">Reference proteome</keyword>
<reference evidence="3 4" key="1">
    <citation type="submission" date="2024-02" db="EMBL/GenBank/DDBJ databases">
        <title>Discinaceae phylogenomics.</title>
        <authorList>
            <person name="Dirks A.C."/>
            <person name="James T.Y."/>
        </authorList>
    </citation>
    <scope>NUCLEOTIDE SEQUENCE [LARGE SCALE GENOMIC DNA]</scope>
    <source>
        <strain evidence="3 4">ACD0624</strain>
    </source>
</reference>
<dbReference type="EMBL" id="JBBBZM010000115">
    <property type="protein sequence ID" value="KAL0633741.1"/>
    <property type="molecule type" value="Genomic_DNA"/>
</dbReference>
<keyword evidence="1" id="KW-1133">Transmembrane helix</keyword>